<dbReference type="HOGENOM" id="CLU_061127_0_0_10"/>
<dbReference type="PANTHER" id="PTHR43174:SF3">
    <property type="entry name" value="UDP-N-ACETYLGLUCOSAMINE 2-EPIMERASE"/>
    <property type="match status" value="1"/>
</dbReference>
<organism evidence="2">
    <name type="scientific">Sphingobacterium sp. (strain 21)</name>
    <dbReference type="NCBI Taxonomy" id="743722"/>
    <lineage>
        <taxon>Bacteria</taxon>
        <taxon>Pseudomonadati</taxon>
        <taxon>Bacteroidota</taxon>
        <taxon>Sphingobacteriia</taxon>
        <taxon>Sphingobacteriales</taxon>
        <taxon>Sphingobacteriaceae</taxon>
        <taxon>Sphingobacterium</taxon>
    </lineage>
</organism>
<evidence type="ECO:0000259" key="1">
    <source>
        <dbReference type="Pfam" id="PF02350"/>
    </source>
</evidence>
<dbReference type="InterPro" id="IPR020004">
    <property type="entry name" value="UDP-GlcNAc_Epase"/>
</dbReference>
<evidence type="ECO:0000313" key="2">
    <source>
        <dbReference type="EMBL" id="ADZ78378.1"/>
    </source>
</evidence>
<gene>
    <name evidence="2" type="ordered locus">Sph21_1816</name>
</gene>
<dbReference type="InterPro" id="IPR029767">
    <property type="entry name" value="WecB-like"/>
</dbReference>
<reference evidence="2" key="1">
    <citation type="submission" date="2011-03" db="EMBL/GenBank/DDBJ databases">
        <title>Complete sequence of Sphingobacterium sp. 21.</title>
        <authorList>
            <consortium name="US DOE Joint Genome Institute"/>
            <person name="Lucas S."/>
            <person name="Copeland A."/>
            <person name="Lapidus A."/>
            <person name="Cheng J.-F."/>
            <person name="Goodwin L."/>
            <person name="Pitluck S."/>
            <person name="Davenport K."/>
            <person name="Detter J.C."/>
            <person name="Han C."/>
            <person name="Tapia R."/>
            <person name="Land M."/>
            <person name="Hauser L."/>
            <person name="Kyrpides N."/>
            <person name="Ivanova N."/>
            <person name="Ovchinnikova G."/>
            <person name="Pagani I."/>
            <person name="Siebers A.K."/>
            <person name="Allgaier M."/>
            <person name="Thelen M.P."/>
            <person name="Hugenholtz P."/>
            <person name="Woyke T."/>
        </authorList>
    </citation>
    <scope>NUCLEOTIDE SEQUENCE</scope>
    <source>
        <strain evidence="2">21</strain>
    </source>
</reference>
<dbReference type="SUPFAM" id="SSF53756">
    <property type="entry name" value="UDP-Glycosyltransferase/glycogen phosphorylase"/>
    <property type="match status" value="1"/>
</dbReference>
<dbReference type="Gene3D" id="3.40.50.2000">
    <property type="entry name" value="Glycogen Phosphorylase B"/>
    <property type="match status" value="2"/>
</dbReference>
<dbReference type="AlphaFoldDB" id="F4C951"/>
<dbReference type="EMBL" id="CP002584">
    <property type="protein sequence ID" value="ADZ78378.1"/>
    <property type="molecule type" value="Genomic_DNA"/>
</dbReference>
<dbReference type="PATRIC" id="fig|743722.3.peg.1942"/>
<dbReference type="STRING" id="743722.Sph21_1816"/>
<dbReference type="PANTHER" id="PTHR43174">
    <property type="entry name" value="UDP-N-ACETYLGLUCOSAMINE 2-EPIMERASE"/>
    <property type="match status" value="1"/>
</dbReference>
<dbReference type="eggNOG" id="COG0381">
    <property type="taxonomic scope" value="Bacteria"/>
</dbReference>
<dbReference type="KEGG" id="shg:Sph21_1816"/>
<dbReference type="GO" id="GO:0004553">
    <property type="term" value="F:hydrolase activity, hydrolyzing O-glycosyl compounds"/>
    <property type="evidence" value="ECO:0007669"/>
    <property type="project" value="InterPro"/>
</dbReference>
<sequence>MRLGVLTSSRADFGIYLPLLERVQKDSFFDLEIIAFGTHLSKYHGYTLAWIYEYGFEQVKTVSSLLTNDDENAIATAYGLTCLKFADFWSANKYDLVLCLGDRYEMSAAVQAGIPFNLKFAHFHGGETTLGAIDNIYRHQITLASKLHFTAAEPFSKRIGQILGTEEGVHCVGSLSLDGIKAMPIIPENEFRNKYNIHGDFLLITFHPETVSKNRNHLYAEEMIKALAHLTDQSNLVITMPNADTMGSIFREALIKLQKNHSERVQLIENFGKENYFAAMRYCKCLLGNTSSGIIEAASFGKFVVNVGDRQKGRAQSANTINCSFNAQDIAHAMNLALEKGDYNGTNIYYRDHAVEQVIDILKTYPYEKL</sequence>
<dbReference type="OrthoDB" id="9803238at2"/>
<dbReference type="InterPro" id="IPR003331">
    <property type="entry name" value="UDP_GlcNAc_Epimerase_2_dom"/>
</dbReference>
<dbReference type="GO" id="GO:0006047">
    <property type="term" value="P:UDP-N-acetylglucosamine metabolic process"/>
    <property type="evidence" value="ECO:0007669"/>
    <property type="project" value="InterPro"/>
</dbReference>
<feature type="domain" description="UDP-N-acetylglucosamine 2-epimerase" evidence="1">
    <location>
        <begin position="22"/>
        <end position="363"/>
    </location>
</feature>
<accession>F4C951</accession>
<dbReference type="Pfam" id="PF02350">
    <property type="entry name" value="Epimerase_2"/>
    <property type="match status" value="1"/>
</dbReference>
<proteinExistence type="predicted"/>
<name>F4C951_SPHS2</name>
<protein>
    <submittedName>
        <fullName evidence="2">UDP-N-acetyl-D-glucosamine 2-epimerase, UDP-hydrolysing</fullName>
    </submittedName>
</protein>
<dbReference type="NCBIfam" id="TIGR03568">
    <property type="entry name" value="NeuC_NnaA"/>
    <property type="match status" value="1"/>
</dbReference>